<proteinExistence type="predicted"/>
<reference evidence="1" key="1">
    <citation type="submission" date="2018-05" db="EMBL/GenBank/DDBJ databases">
        <title>Draft genome of Mucuna pruriens seed.</title>
        <authorList>
            <person name="Nnadi N.E."/>
            <person name="Vos R."/>
            <person name="Hasami M.H."/>
            <person name="Devisetty U.K."/>
            <person name="Aguiy J.C."/>
        </authorList>
    </citation>
    <scope>NUCLEOTIDE SEQUENCE [LARGE SCALE GENOMIC DNA]</scope>
    <source>
        <strain evidence="1">JCA_2017</strain>
    </source>
</reference>
<evidence type="ECO:0000313" key="2">
    <source>
        <dbReference type="Proteomes" id="UP000257109"/>
    </source>
</evidence>
<organism evidence="1 2">
    <name type="scientific">Mucuna pruriens</name>
    <name type="common">Velvet bean</name>
    <name type="synonym">Dolichos pruriens</name>
    <dbReference type="NCBI Taxonomy" id="157652"/>
    <lineage>
        <taxon>Eukaryota</taxon>
        <taxon>Viridiplantae</taxon>
        <taxon>Streptophyta</taxon>
        <taxon>Embryophyta</taxon>
        <taxon>Tracheophyta</taxon>
        <taxon>Spermatophyta</taxon>
        <taxon>Magnoliopsida</taxon>
        <taxon>eudicotyledons</taxon>
        <taxon>Gunneridae</taxon>
        <taxon>Pentapetalae</taxon>
        <taxon>rosids</taxon>
        <taxon>fabids</taxon>
        <taxon>Fabales</taxon>
        <taxon>Fabaceae</taxon>
        <taxon>Papilionoideae</taxon>
        <taxon>50 kb inversion clade</taxon>
        <taxon>NPAAA clade</taxon>
        <taxon>indigoferoid/millettioid clade</taxon>
        <taxon>Phaseoleae</taxon>
        <taxon>Mucuna</taxon>
    </lineage>
</organism>
<keyword evidence="2" id="KW-1185">Reference proteome</keyword>
<gene>
    <name evidence="1" type="ORF">CR513_08993</name>
</gene>
<name>A0A371HW14_MUCPR</name>
<dbReference type="Proteomes" id="UP000257109">
    <property type="component" value="Unassembled WGS sequence"/>
</dbReference>
<dbReference type="AlphaFoldDB" id="A0A371HW14"/>
<accession>A0A371HW14</accession>
<sequence length="108" mass="12413">MQRVCGIYALVEHPTNMCPTLQESEMESTKCVGALGGGHLYGRQSGNSTYRILIKHNIQHQGLDQLVPCWVRIKPIINNRDQDSRYHHSINNHISKCHHGRIISQWRT</sequence>
<feature type="non-terminal residue" evidence="1">
    <location>
        <position position="1"/>
    </location>
</feature>
<dbReference type="EMBL" id="QJKJ01001575">
    <property type="protein sequence ID" value="RDY06965.1"/>
    <property type="molecule type" value="Genomic_DNA"/>
</dbReference>
<comment type="caution">
    <text evidence="1">The sequence shown here is derived from an EMBL/GenBank/DDBJ whole genome shotgun (WGS) entry which is preliminary data.</text>
</comment>
<evidence type="ECO:0000313" key="1">
    <source>
        <dbReference type="EMBL" id="RDY06965.1"/>
    </source>
</evidence>
<protein>
    <submittedName>
        <fullName evidence="1">Uncharacterized protein</fullName>
    </submittedName>
</protein>